<sequence length="338" mass="35565">MADRVGIAEVAKLAGVHPGTVSRALNPKTEDQVNVDTRARVRRAAKQLGYTANSIARGLRTNSSMTIGIIIPDLTNPIFPPIVRGVESCLTGRGYSAFVVNTDGDAGIERTVFESLLQRQVDGFIFGTGHTGPSVAADAYARGIHAVMVNRDAGGVPYPSAVGMDADGIQAAVRHLHDLGHRSIAHFAGPAAFSTSRVRADAFRAACDSLGLERVIIEAGAYSVEAGKAASAELLAIGPQCPTALVAGNDLLALGAYHSVREAGLVCPDDLSIVGFNDMPFAEDFLPPLTTVRVPLFDLGVEAAQLLLDQLETKTIRNIQVALPVELVVRGSTAVPRR</sequence>
<dbReference type="PANTHER" id="PTHR30146:SF138">
    <property type="entry name" value="TRANSCRIPTIONAL REGULATORY PROTEIN"/>
    <property type="match status" value="1"/>
</dbReference>
<reference evidence="5 6" key="1">
    <citation type="submission" date="2023-06" db="EMBL/GenBank/DDBJ databases">
        <title>Microbacterium sp. nov., isolated from a waste landfill.</title>
        <authorList>
            <person name="Wen W."/>
        </authorList>
    </citation>
    <scope>NUCLEOTIDE SEQUENCE [LARGE SCALE GENOMIC DNA]</scope>
    <source>
        <strain evidence="5 6">ASV49</strain>
    </source>
</reference>
<protein>
    <submittedName>
        <fullName evidence="5">LacI family DNA-binding transcriptional regulator</fullName>
    </submittedName>
</protein>
<gene>
    <name evidence="5" type="ORF">QSV35_05500</name>
</gene>
<name>A0ABT7MWE1_9MICO</name>
<keyword evidence="1" id="KW-0805">Transcription regulation</keyword>
<accession>A0ABT7MWE1</accession>
<dbReference type="InterPro" id="IPR046335">
    <property type="entry name" value="LacI/GalR-like_sensor"/>
</dbReference>
<feature type="domain" description="HTH lacI-type" evidence="4">
    <location>
        <begin position="5"/>
        <end position="61"/>
    </location>
</feature>
<keyword evidence="6" id="KW-1185">Reference proteome</keyword>
<evidence type="ECO:0000256" key="2">
    <source>
        <dbReference type="ARBA" id="ARBA00023125"/>
    </source>
</evidence>
<dbReference type="Gene3D" id="3.40.50.2300">
    <property type="match status" value="2"/>
</dbReference>
<dbReference type="Pfam" id="PF13377">
    <property type="entry name" value="Peripla_BP_3"/>
    <property type="match status" value="1"/>
</dbReference>
<evidence type="ECO:0000256" key="3">
    <source>
        <dbReference type="ARBA" id="ARBA00023163"/>
    </source>
</evidence>
<dbReference type="PANTHER" id="PTHR30146">
    <property type="entry name" value="LACI-RELATED TRANSCRIPTIONAL REPRESSOR"/>
    <property type="match status" value="1"/>
</dbReference>
<dbReference type="EMBL" id="JASXSZ010000001">
    <property type="protein sequence ID" value="MDL9978776.1"/>
    <property type="molecule type" value="Genomic_DNA"/>
</dbReference>
<dbReference type="Pfam" id="PF00356">
    <property type="entry name" value="LacI"/>
    <property type="match status" value="1"/>
</dbReference>
<keyword evidence="2 5" id="KW-0238">DNA-binding</keyword>
<dbReference type="InterPro" id="IPR010982">
    <property type="entry name" value="Lambda_DNA-bd_dom_sf"/>
</dbReference>
<evidence type="ECO:0000259" key="4">
    <source>
        <dbReference type="PROSITE" id="PS50932"/>
    </source>
</evidence>
<dbReference type="RefSeq" id="WP_286287488.1">
    <property type="nucleotide sequence ID" value="NZ_JASXSZ010000001.1"/>
</dbReference>
<dbReference type="PROSITE" id="PS50932">
    <property type="entry name" value="HTH_LACI_2"/>
    <property type="match status" value="1"/>
</dbReference>
<dbReference type="SUPFAM" id="SSF47413">
    <property type="entry name" value="lambda repressor-like DNA-binding domains"/>
    <property type="match status" value="1"/>
</dbReference>
<dbReference type="InterPro" id="IPR000843">
    <property type="entry name" value="HTH_LacI"/>
</dbReference>
<keyword evidence="3" id="KW-0804">Transcription</keyword>
<dbReference type="CDD" id="cd06267">
    <property type="entry name" value="PBP1_LacI_sugar_binding-like"/>
    <property type="match status" value="1"/>
</dbReference>
<dbReference type="Gene3D" id="1.10.260.40">
    <property type="entry name" value="lambda repressor-like DNA-binding domains"/>
    <property type="match status" value="1"/>
</dbReference>
<evidence type="ECO:0000313" key="6">
    <source>
        <dbReference type="Proteomes" id="UP001235064"/>
    </source>
</evidence>
<proteinExistence type="predicted"/>
<dbReference type="CDD" id="cd01392">
    <property type="entry name" value="HTH_LacI"/>
    <property type="match status" value="1"/>
</dbReference>
<evidence type="ECO:0000256" key="1">
    <source>
        <dbReference type="ARBA" id="ARBA00023015"/>
    </source>
</evidence>
<dbReference type="GO" id="GO:0003677">
    <property type="term" value="F:DNA binding"/>
    <property type="evidence" value="ECO:0007669"/>
    <property type="project" value="UniProtKB-KW"/>
</dbReference>
<dbReference type="SUPFAM" id="SSF53822">
    <property type="entry name" value="Periplasmic binding protein-like I"/>
    <property type="match status" value="1"/>
</dbReference>
<organism evidence="5 6">
    <name type="scientific">Microbacterium candidum</name>
    <dbReference type="NCBI Taxonomy" id="3041922"/>
    <lineage>
        <taxon>Bacteria</taxon>
        <taxon>Bacillati</taxon>
        <taxon>Actinomycetota</taxon>
        <taxon>Actinomycetes</taxon>
        <taxon>Micrococcales</taxon>
        <taxon>Microbacteriaceae</taxon>
        <taxon>Microbacterium</taxon>
    </lineage>
</organism>
<evidence type="ECO:0000313" key="5">
    <source>
        <dbReference type="EMBL" id="MDL9978776.1"/>
    </source>
</evidence>
<dbReference type="SMART" id="SM00354">
    <property type="entry name" value="HTH_LACI"/>
    <property type="match status" value="1"/>
</dbReference>
<dbReference type="Proteomes" id="UP001235064">
    <property type="component" value="Unassembled WGS sequence"/>
</dbReference>
<dbReference type="InterPro" id="IPR028082">
    <property type="entry name" value="Peripla_BP_I"/>
</dbReference>
<comment type="caution">
    <text evidence="5">The sequence shown here is derived from an EMBL/GenBank/DDBJ whole genome shotgun (WGS) entry which is preliminary data.</text>
</comment>